<dbReference type="EMBL" id="LGSZ01000050">
    <property type="protein sequence ID" value="KPH79416.1"/>
    <property type="molecule type" value="Genomic_DNA"/>
</dbReference>
<protein>
    <submittedName>
        <fullName evidence="2">Uncharacterized protein</fullName>
    </submittedName>
</protein>
<organism evidence="2 3">
    <name type="scientific">Bosea vaviloviae</name>
    <dbReference type="NCBI Taxonomy" id="1526658"/>
    <lineage>
        <taxon>Bacteria</taxon>
        <taxon>Pseudomonadati</taxon>
        <taxon>Pseudomonadota</taxon>
        <taxon>Alphaproteobacteria</taxon>
        <taxon>Hyphomicrobiales</taxon>
        <taxon>Boseaceae</taxon>
        <taxon>Bosea</taxon>
    </lineage>
</organism>
<gene>
    <name evidence="2" type="ORF">AE618_18660</name>
</gene>
<feature type="region of interest" description="Disordered" evidence="1">
    <location>
        <begin position="72"/>
        <end position="101"/>
    </location>
</feature>
<sequence length="101" mass="10912">MKVNGPAVPFGKVPDFHHAGGYALTPGIDKEFFDKWLEQNADLDAVRNRLVFASEKAETTIKRAEDGASILSGLQPINPDKDARIPRGSPNLSPLTKADVA</sequence>
<evidence type="ECO:0000313" key="2">
    <source>
        <dbReference type="EMBL" id="KPH79416.1"/>
    </source>
</evidence>
<dbReference type="Proteomes" id="UP000037822">
    <property type="component" value="Unassembled WGS sequence"/>
</dbReference>
<dbReference type="AlphaFoldDB" id="A0A0N1FCP7"/>
<reference evidence="2 3" key="1">
    <citation type="submission" date="2015-07" db="EMBL/GenBank/DDBJ databases">
        <title>Whole genome sequencing of Bosea vaviloviae isolated from cave pool.</title>
        <authorList>
            <person name="Tan N.E.H."/>
            <person name="Lee Y.P."/>
            <person name="Gan H.M."/>
            <person name="Barton H."/>
            <person name="Savka M.A."/>
        </authorList>
    </citation>
    <scope>NUCLEOTIDE SEQUENCE [LARGE SCALE GENOMIC DNA]</scope>
    <source>
        <strain evidence="2 3">SD260</strain>
    </source>
</reference>
<keyword evidence="3" id="KW-1185">Reference proteome</keyword>
<name>A0A0N1FCP7_9HYPH</name>
<proteinExistence type="predicted"/>
<comment type="caution">
    <text evidence="2">The sequence shown here is derived from an EMBL/GenBank/DDBJ whole genome shotgun (WGS) entry which is preliminary data.</text>
</comment>
<accession>A0A0N1FCP7</accession>
<evidence type="ECO:0000313" key="3">
    <source>
        <dbReference type="Proteomes" id="UP000037822"/>
    </source>
</evidence>
<evidence type="ECO:0000256" key="1">
    <source>
        <dbReference type="SAM" id="MobiDB-lite"/>
    </source>
</evidence>
<dbReference type="PATRIC" id="fig|1526658.3.peg.1349"/>